<dbReference type="PRINTS" id="PR00368">
    <property type="entry name" value="FADPNR"/>
</dbReference>
<keyword evidence="3" id="KW-0285">Flavoprotein</keyword>
<keyword evidence="5" id="KW-0560">Oxidoreductase</keyword>
<dbReference type="SUPFAM" id="SSF51905">
    <property type="entry name" value="FAD/NAD(P)-binding domain"/>
    <property type="match status" value="1"/>
</dbReference>
<name>A0ABW0GSB3_9MICO</name>
<evidence type="ECO:0000256" key="4">
    <source>
        <dbReference type="ARBA" id="ARBA00022827"/>
    </source>
</evidence>
<reference evidence="10" key="1">
    <citation type="journal article" date="2019" name="Int. J. Syst. Evol. Microbiol.">
        <title>The Global Catalogue of Microorganisms (GCM) 10K type strain sequencing project: providing services to taxonomists for standard genome sequencing and annotation.</title>
        <authorList>
            <consortium name="The Broad Institute Genomics Platform"/>
            <consortium name="The Broad Institute Genome Sequencing Center for Infectious Disease"/>
            <person name="Wu L."/>
            <person name="Ma J."/>
        </authorList>
    </citation>
    <scope>NUCLEOTIDE SEQUENCE [LARGE SCALE GENOMIC DNA]</scope>
    <source>
        <strain evidence="10">CCUG 43114</strain>
    </source>
</reference>
<dbReference type="InterPro" id="IPR023753">
    <property type="entry name" value="FAD/NAD-binding_dom"/>
</dbReference>
<evidence type="ECO:0000313" key="9">
    <source>
        <dbReference type="EMBL" id="MFC5382144.1"/>
    </source>
</evidence>
<feature type="domain" description="Pyridine nucleotide-disulphide oxidoreductase dimerisation" evidence="7">
    <location>
        <begin position="332"/>
        <end position="435"/>
    </location>
</feature>
<dbReference type="RefSeq" id="WP_340269721.1">
    <property type="nucleotide sequence ID" value="NZ_JBBEOG010000005.1"/>
</dbReference>
<feature type="domain" description="FAD/NAD(P)-binding" evidence="8">
    <location>
        <begin position="4"/>
        <end position="298"/>
    </location>
</feature>
<dbReference type="InterPro" id="IPR050260">
    <property type="entry name" value="FAD-bd_OxRdtase"/>
</dbReference>
<evidence type="ECO:0000259" key="7">
    <source>
        <dbReference type="Pfam" id="PF02852"/>
    </source>
</evidence>
<dbReference type="Gene3D" id="3.50.50.60">
    <property type="entry name" value="FAD/NAD(P)-binding domain"/>
    <property type="match status" value="2"/>
</dbReference>
<gene>
    <name evidence="9" type="ORF">ACFPJ6_15350</name>
</gene>
<comment type="caution">
    <text evidence="9">The sequence shown here is derived from an EMBL/GenBank/DDBJ whole genome shotgun (WGS) entry which is preliminary data.</text>
</comment>
<dbReference type="InterPro" id="IPR016156">
    <property type="entry name" value="FAD/NAD-linked_Rdtase_dimer_sf"/>
</dbReference>
<evidence type="ECO:0000256" key="3">
    <source>
        <dbReference type="ARBA" id="ARBA00022630"/>
    </source>
</evidence>
<dbReference type="PANTHER" id="PTHR43429:SF1">
    <property type="entry name" value="NAD(P)H SULFUR OXIDOREDUCTASE (COA-DEPENDENT)"/>
    <property type="match status" value="1"/>
</dbReference>
<dbReference type="InterPro" id="IPR036188">
    <property type="entry name" value="FAD/NAD-bd_sf"/>
</dbReference>
<dbReference type="EMBL" id="JBHSLD010000014">
    <property type="protein sequence ID" value="MFC5382144.1"/>
    <property type="molecule type" value="Genomic_DNA"/>
</dbReference>
<protein>
    <submittedName>
        <fullName evidence="9">FAD-dependent oxidoreductase</fullName>
    </submittedName>
</protein>
<proteinExistence type="inferred from homology"/>
<keyword evidence="6" id="KW-0676">Redox-active center</keyword>
<dbReference type="Pfam" id="PF02852">
    <property type="entry name" value="Pyr_redox_dim"/>
    <property type="match status" value="1"/>
</dbReference>
<dbReference type="PRINTS" id="PR00411">
    <property type="entry name" value="PNDRDTASEI"/>
</dbReference>
<evidence type="ECO:0000313" key="10">
    <source>
        <dbReference type="Proteomes" id="UP001596122"/>
    </source>
</evidence>
<evidence type="ECO:0000256" key="5">
    <source>
        <dbReference type="ARBA" id="ARBA00023002"/>
    </source>
</evidence>
<evidence type="ECO:0000259" key="8">
    <source>
        <dbReference type="Pfam" id="PF07992"/>
    </source>
</evidence>
<dbReference type="InterPro" id="IPR004099">
    <property type="entry name" value="Pyr_nucl-diS_OxRdtase_dimer"/>
</dbReference>
<dbReference type="Pfam" id="PF07992">
    <property type="entry name" value="Pyr_redox_2"/>
    <property type="match status" value="1"/>
</dbReference>
<sequence length="458" mass="47680">MGRRVIVIGGDAAGASAASQAKKRQPELDVVMFERGRATSYSACGIPYWIGGTVGSEAELIARSPDEHRAAGIDVRLRTEVTSIELDRRVVLWRDVQGGGTGAEPFDELVYAAGSVPMRPQVPGMGAAGVYGVQTLDDGAALRAELDSGRVRNVVVVGGGYIGLEIAEACRIRGLQVTVVDRSATPVGTFDPDIGAFIADAVRGVGIDLVLSDEVVAVQTNSHGRARAVVTASGRELPADLVVLGLGVRPNVGLAQQAGIPLGTSGGIAVDVRMRTTVDGVWAAGDCVESRHRLSSQPVVVALGTHANKQGRVAGINIGGGYATFPGVIGTAITKVCDLEVARTGLSSQEALAAGYSFVTASVDSTTKAGYFPGSQPIRVKMIAERRSGRLLGAQVVGRQAAAKRIDALAVCIWNEMTVDQILSLDLAYAPPFAPVWDPVLIAARKAFEAVEADVDHL</sequence>
<evidence type="ECO:0000256" key="6">
    <source>
        <dbReference type="ARBA" id="ARBA00023284"/>
    </source>
</evidence>
<accession>A0ABW0GSB3</accession>
<dbReference type="Proteomes" id="UP001596122">
    <property type="component" value="Unassembled WGS sequence"/>
</dbReference>
<dbReference type="PANTHER" id="PTHR43429">
    <property type="entry name" value="PYRIDINE NUCLEOTIDE-DISULFIDE OXIDOREDUCTASE DOMAIN-CONTAINING"/>
    <property type="match status" value="1"/>
</dbReference>
<comment type="cofactor">
    <cofactor evidence="1">
        <name>FAD</name>
        <dbReference type="ChEBI" id="CHEBI:57692"/>
    </cofactor>
</comment>
<keyword evidence="10" id="KW-1185">Reference proteome</keyword>
<keyword evidence="4" id="KW-0274">FAD</keyword>
<evidence type="ECO:0000256" key="2">
    <source>
        <dbReference type="ARBA" id="ARBA00009130"/>
    </source>
</evidence>
<organism evidence="9 10">
    <name type="scientific">Aquipuribacter nitratireducens</name>
    <dbReference type="NCBI Taxonomy" id="650104"/>
    <lineage>
        <taxon>Bacteria</taxon>
        <taxon>Bacillati</taxon>
        <taxon>Actinomycetota</taxon>
        <taxon>Actinomycetes</taxon>
        <taxon>Micrococcales</taxon>
        <taxon>Intrasporangiaceae</taxon>
        <taxon>Aquipuribacter</taxon>
    </lineage>
</organism>
<evidence type="ECO:0000256" key="1">
    <source>
        <dbReference type="ARBA" id="ARBA00001974"/>
    </source>
</evidence>
<comment type="similarity">
    <text evidence="2">Belongs to the class-III pyridine nucleotide-disulfide oxidoreductase family.</text>
</comment>
<dbReference type="SUPFAM" id="SSF55424">
    <property type="entry name" value="FAD/NAD-linked reductases, dimerisation (C-terminal) domain"/>
    <property type="match status" value="1"/>
</dbReference>